<feature type="region of interest" description="Disordered" evidence="2">
    <location>
        <begin position="570"/>
        <end position="631"/>
    </location>
</feature>
<dbReference type="PROSITE" id="PS50082">
    <property type="entry name" value="WD_REPEATS_2"/>
    <property type="match status" value="1"/>
</dbReference>
<evidence type="ECO:0000256" key="1">
    <source>
        <dbReference type="PROSITE-ProRule" id="PRU00221"/>
    </source>
</evidence>
<dbReference type="PANTHER" id="PTHR43991:SF9">
    <property type="entry name" value="DUF2415 DOMAIN-CONTAINING PROTEIN"/>
    <property type="match status" value="1"/>
</dbReference>
<dbReference type="InterPro" id="IPR015943">
    <property type="entry name" value="WD40/YVTN_repeat-like_dom_sf"/>
</dbReference>
<dbReference type="InterPro" id="IPR019417">
    <property type="entry name" value="DUF2415"/>
</dbReference>
<dbReference type="EMBL" id="JBANRG010000005">
    <property type="protein sequence ID" value="KAK7466102.1"/>
    <property type="molecule type" value="Genomic_DNA"/>
</dbReference>
<dbReference type="Proteomes" id="UP001498398">
    <property type="component" value="Unassembled WGS sequence"/>
</dbReference>
<sequence length="681" mass="74300">MARGLSMLSSTTPTNSAPAQVYIGHVQLRDLIICPRERGVVNYVTRKSIVEHDLNVQGSVPRTIVDLDFTPNTLSSLQLDGKGHTLLAAGGQEAELHLSLHNNSSPRHRTPPAWTCYDRLLGSINNSVMLTSLNVTKSNESSMEPRIVISNNDCTVKFFDVPVSVRASSPQKIRDVGQVKLNAPVNHSSISPDGQTLLSVGDSSKVFLHRISGSSRLTFSPISTPSVPSPAQSPHFYSSPSFVGSFSSAFSPDGTKYAVASQEGVVAVWDVRSTKPLKVFHTDKTRYPSASNNWGVTGTGYSSGWLSDDPYEWTRGNSKAPGWCVRNVKFGGNGCGKEIMTFTEHTSVLHVVDARTFETEELIRVPSAPNDAQTSISASANRPTNRRQVSSRTQILNQRMRHYVSRPYQRPASTIPRVSATSHLSSSRRDSSQPPAPPYVVLALEDTFRISARGNNGIVTTSSSTVPSRLRQALRSVPSEGGVAEDVFGAFSTPAGGEDDEESGDLVVIPALGDPEVEDDVRSLLGRHGLQTRRIQDEFGDNEEDERMEIDELDMDVDSMDTGAGMRPVSVGPEPEPEWDCVSSHAPSRTSSPPPGVVSGNRWRMWPSVEPVTQEEQELEEEDEDTYGGQQCTSSDSLDIAGTCFDPSGAYIYVGTTESVAEWKVRGAEKRWWLDEGNEWC</sequence>
<evidence type="ECO:0000256" key="2">
    <source>
        <dbReference type="SAM" id="MobiDB-lite"/>
    </source>
</evidence>
<feature type="compositionally biased region" description="Acidic residues" evidence="2">
    <location>
        <begin position="613"/>
        <end position="626"/>
    </location>
</feature>
<feature type="compositionally biased region" description="Polar residues" evidence="2">
    <location>
        <begin position="370"/>
        <end position="391"/>
    </location>
</feature>
<feature type="domain" description="DUF2415" evidence="3">
    <location>
        <begin position="325"/>
        <end position="360"/>
    </location>
</feature>
<gene>
    <name evidence="4" type="ORF">VKT23_004827</name>
</gene>
<dbReference type="PANTHER" id="PTHR43991">
    <property type="entry name" value="WD REPEAT PROTEIN (AFU_ORTHOLOGUE AFUA_8G05640)-RELATED"/>
    <property type="match status" value="1"/>
</dbReference>
<dbReference type="SUPFAM" id="SSF50969">
    <property type="entry name" value="YVTN repeat-like/Quinoprotein amine dehydrogenase"/>
    <property type="match status" value="1"/>
</dbReference>
<comment type="caution">
    <text evidence="4">The sequence shown here is derived from an EMBL/GenBank/DDBJ whole genome shotgun (WGS) entry which is preliminary data.</text>
</comment>
<accession>A0ABR1JU71</accession>
<protein>
    <recommendedName>
        <fullName evidence="3">DUF2415 domain-containing protein</fullName>
    </recommendedName>
</protein>
<feature type="repeat" description="WD" evidence="1">
    <location>
        <begin position="249"/>
        <end position="279"/>
    </location>
</feature>
<keyword evidence="5" id="KW-1185">Reference proteome</keyword>
<name>A0ABR1JU71_9AGAR</name>
<dbReference type="Gene3D" id="2.130.10.10">
    <property type="entry name" value="YVTN repeat-like/Quinoprotein amine dehydrogenase"/>
    <property type="match status" value="2"/>
</dbReference>
<feature type="region of interest" description="Disordered" evidence="2">
    <location>
        <begin position="365"/>
        <end position="391"/>
    </location>
</feature>
<organism evidence="4 5">
    <name type="scientific">Marasmiellus scandens</name>
    <dbReference type="NCBI Taxonomy" id="2682957"/>
    <lineage>
        <taxon>Eukaryota</taxon>
        <taxon>Fungi</taxon>
        <taxon>Dikarya</taxon>
        <taxon>Basidiomycota</taxon>
        <taxon>Agaricomycotina</taxon>
        <taxon>Agaricomycetes</taxon>
        <taxon>Agaricomycetidae</taxon>
        <taxon>Agaricales</taxon>
        <taxon>Marasmiineae</taxon>
        <taxon>Omphalotaceae</taxon>
        <taxon>Marasmiellus</taxon>
    </lineage>
</organism>
<reference evidence="4 5" key="1">
    <citation type="submission" date="2024-01" db="EMBL/GenBank/DDBJ databases">
        <title>A draft genome for the cacao thread blight pathogen Marasmiellus scandens.</title>
        <authorList>
            <person name="Baruah I.K."/>
            <person name="Leung J."/>
            <person name="Bukari Y."/>
            <person name="Amoako-Attah I."/>
            <person name="Meinhardt L.W."/>
            <person name="Bailey B.A."/>
            <person name="Cohen S.P."/>
        </authorList>
    </citation>
    <scope>NUCLEOTIDE SEQUENCE [LARGE SCALE GENOMIC DNA]</scope>
    <source>
        <strain evidence="4 5">GH-19</strain>
    </source>
</reference>
<dbReference type="InterPro" id="IPR001680">
    <property type="entry name" value="WD40_rpt"/>
</dbReference>
<dbReference type="InterPro" id="IPR011044">
    <property type="entry name" value="Quino_amine_DH_bsu"/>
</dbReference>
<evidence type="ECO:0000313" key="4">
    <source>
        <dbReference type="EMBL" id="KAK7466102.1"/>
    </source>
</evidence>
<feature type="region of interest" description="Disordered" evidence="2">
    <location>
        <begin position="403"/>
        <end position="437"/>
    </location>
</feature>
<evidence type="ECO:0000259" key="3">
    <source>
        <dbReference type="Pfam" id="PF10313"/>
    </source>
</evidence>
<evidence type="ECO:0000313" key="5">
    <source>
        <dbReference type="Proteomes" id="UP001498398"/>
    </source>
</evidence>
<proteinExistence type="predicted"/>
<dbReference type="Pfam" id="PF10313">
    <property type="entry name" value="DUF2415"/>
    <property type="match status" value="1"/>
</dbReference>
<keyword evidence="1" id="KW-0853">WD repeat</keyword>